<dbReference type="PANTHER" id="PTHR43420:SF44">
    <property type="entry name" value="ACETYLTRANSFERASE YPEA"/>
    <property type="match status" value="1"/>
</dbReference>
<dbReference type="Proteomes" id="UP000253529">
    <property type="component" value="Unassembled WGS sequence"/>
</dbReference>
<evidence type="ECO:0000256" key="3">
    <source>
        <dbReference type="SAM" id="MobiDB-lite"/>
    </source>
</evidence>
<organism evidence="5 6">
    <name type="scientific">Roseiarcus fermentans</name>
    <dbReference type="NCBI Taxonomy" id="1473586"/>
    <lineage>
        <taxon>Bacteria</taxon>
        <taxon>Pseudomonadati</taxon>
        <taxon>Pseudomonadota</taxon>
        <taxon>Alphaproteobacteria</taxon>
        <taxon>Hyphomicrobiales</taxon>
        <taxon>Roseiarcaceae</taxon>
        <taxon>Roseiarcus</taxon>
    </lineage>
</organism>
<comment type="caution">
    <text evidence="5">The sequence shown here is derived from an EMBL/GenBank/DDBJ whole genome shotgun (WGS) entry which is preliminary data.</text>
</comment>
<evidence type="ECO:0000313" key="6">
    <source>
        <dbReference type="Proteomes" id="UP000253529"/>
    </source>
</evidence>
<name>A0A366ERX8_9HYPH</name>
<dbReference type="SUPFAM" id="SSF55729">
    <property type="entry name" value="Acyl-CoA N-acyltransferases (Nat)"/>
    <property type="match status" value="1"/>
</dbReference>
<dbReference type="Pfam" id="PF00583">
    <property type="entry name" value="Acetyltransf_1"/>
    <property type="match status" value="1"/>
</dbReference>
<accession>A0A366ERX8</accession>
<dbReference type="Gene3D" id="3.40.630.30">
    <property type="match status" value="1"/>
</dbReference>
<dbReference type="CDD" id="cd04301">
    <property type="entry name" value="NAT_SF"/>
    <property type="match status" value="1"/>
</dbReference>
<feature type="domain" description="N-acetyltransferase" evidence="4">
    <location>
        <begin position="9"/>
        <end position="155"/>
    </location>
</feature>
<evidence type="ECO:0000259" key="4">
    <source>
        <dbReference type="PROSITE" id="PS51186"/>
    </source>
</evidence>
<keyword evidence="6" id="KW-1185">Reference proteome</keyword>
<dbReference type="AlphaFoldDB" id="A0A366ERX8"/>
<dbReference type="PROSITE" id="PS51186">
    <property type="entry name" value="GNAT"/>
    <property type="match status" value="1"/>
</dbReference>
<reference evidence="5 6" key="1">
    <citation type="submission" date="2018-06" db="EMBL/GenBank/DDBJ databases">
        <title>Genomic Encyclopedia of Type Strains, Phase IV (KMG-IV): sequencing the most valuable type-strain genomes for metagenomic binning, comparative biology and taxonomic classification.</title>
        <authorList>
            <person name="Goeker M."/>
        </authorList>
    </citation>
    <scope>NUCLEOTIDE SEQUENCE [LARGE SCALE GENOMIC DNA]</scope>
    <source>
        <strain evidence="5 6">DSM 24875</strain>
    </source>
</reference>
<evidence type="ECO:0000256" key="2">
    <source>
        <dbReference type="ARBA" id="ARBA00023315"/>
    </source>
</evidence>
<feature type="region of interest" description="Disordered" evidence="3">
    <location>
        <begin position="158"/>
        <end position="186"/>
    </location>
</feature>
<proteinExistence type="predicted"/>
<dbReference type="GO" id="GO:0016747">
    <property type="term" value="F:acyltransferase activity, transferring groups other than amino-acyl groups"/>
    <property type="evidence" value="ECO:0007669"/>
    <property type="project" value="InterPro"/>
</dbReference>
<sequence length="186" mass="20599">MEQWRRGGLVVRDAGIQDLDAIASLERASFPEDQVSRRSFAWHLRAPHRPVIAATIAGQIAGYVLVALSKGGHTARIYTLAVDPRFARRGVGSALLAAAEKYALRHEREALTLEVRYDNAPAIALYERCGFRPFGEHEDYYADGATALRYKKKLALAPGAKRTGKPAEKQGEPRMPPRVAFTRENS</sequence>
<keyword evidence="2" id="KW-0012">Acyltransferase</keyword>
<dbReference type="InterPro" id="IPR016181">
    <property type="entry name" value="Acyl_CoA_acyltransferase"/>
</dbReference>
<dbReference type="InterPro" id="IPR000182">
    <property type="entry name" value="GNAT_dom"/>
</dbReference>
<dbReference type="InterPro" id="IPR050680">
    <property type="entry name" value="YpeA/RimI_acetyltransf"/>
</dbReference>
<dbReference type="EMBL" id="QNRK01000037">
    <property type="protein sequence ID" value="RBP05054.1"/>
    <property type="molecule type" value="Genomic_DNA"/>
</dbReference>
<evidence type="ECO:0000256" key="1">
    <source>
        <dbReference type="ARBA" id="ARBA00022679"/>
    </source>
</evidence>
<protein>
    <submittedName>
        <fullName evidence="5">Ribosomal-protein-alanine acetyltransferase</fullName>
    </submittedName>
</protein>
<dbReference type="RefSeq" id="WP_170153382.1">
    <property type="nucleotide sequence ID" value="NZ_QNRK01000037.1"/>
</dbReference>
<dbReference type="PANTHER" id="PTHR43420">
    <property type="entry name" value="ACETYLTRANSFERASE"/>
    <property type="match status" value="1"/>
</dbReference>
<evidence type="ECO:0000313" key="5">
    <source>
        <dbReference type="EMBL" id="RBP05054.1"/>
    </source>
</evidence>
<gene>
    <name evidence="5" type="ORF">DFR50_13739</name>
</gene>
<keyword evidence="1 5" id="KW-0808">Transferase</keyword>